<feature type="domain" description="JmjN" evidence="17">
    <location>
        <begin position="182"/>
        <end position="223"/>
    </location>
</feature>
<keyword evidence="5" id="KW-0479">Metal-binding</keyword>
<feature type="compositionally biased region" description="Polar residues" evidence="14">
    <location>
        <begin position="362"/>
        <end position="377"/>
    </location>
</feature>
<dbReference type="GO" id="GO:0005634">
    <property type="term" value="C:nucleus"/>
    <property type="evidence" value="ECO:0007669"/>
    <property type="project" value="UniProtKB-SubCell"/>
</dbReference>
<comment type="similarity">
    <text evidence="3">Belongs to the JARID1 histone demethylase family.</text>
</comment>
<dbReference type="Gene3D" id="3.30.40.10">
    <property type="entry name" value="Zinc/RING finger domain, C3HC4 (zinc finger)"/>
    <property type="match status" value="2"/>
</dbReference>
<dbReference type="SMART" id="SM00501">
    <property type="entry name" value="BRIGHT"/>
    <property type="match status" value="1"/>
</dbReference>
<comment type="cofactor">
    <cofactor evidence="1">
        <name>Fe(2+)</name>
        <dbReference type="ChEBI" id="CHEBI:29033"/>
    </cofactor>
</comment>
<dbReference type="PROSITE" id="PS51011">
    <property type="entry name" value="ARID"/>
    <property type="match status" value="1"/>
</dbReference>
<dbReference type="FunFam" id="1.10.150.60:FF:000016">
    <property type="entry name" value="Putative Lysine-specific demethylase 5B"/>
    <property type="match status" value="1"/>
</dbReference>
<dbReference type="PROSITE" id="PS51184">
    <property type="entry name" value="JMJC"/>
    <property type="match status" value="1"/>
</dbReference>
<keyword evidence="11" id="KW-0539">Nucleus</keyword>
<gene>
    <name evidence="19" type="ORF">DB88DRAFT_481870</name>
</gene>
<dbReference type="Gene3D" id="2.30.30.1150">
    <property type="match status" value="1"/>
</dbReference>
<dbReference type="SUPFAM" id="SSF46774">
    <property type="entry name" value="ARID-like"/>
    <property type="match status" value="1"/>
</dbReference>
<dbReference type="PROSITE" id="PS01359">
    <property type="entry name" value="ZF_PHD_1"/>
    <property type="match status" value="2"/>
</dbReference>
<feature type="region of interest" description="Disordered" evidence="14">
    <location>
        <begin position="1"/>
        <end position="96"/>
    </location>
</feature>
<dbReference type="Pfam" id="PF02928">
    <property type="entry name" value="zf-C5HC2"/>
    <property type="match status" value="1"/>
</dbReference>
<dbReference type="EMBL" id="JAODAN010000002">
    <property type="protein sequence ID" value="KAK1926451.1"/>
    <property type="molecule type" value="Genomic_DNA"/>
</dbReference>
<evidence type="ECO:0000256" key="12">
    <source>
        <dbReference type="ARBA" id="ARBA00048734"/>
    </source>
</evidence>
<feature type="compositionally biased region" description="Polar residues" evidence="14">
    <location>
        <begin position="418"/>
        <end position="428"/>
    </location>
</feature>
<dbReference type="GO" id="GO:0034647">
    <property type="term" value="F:histone H3K4me/H3K4me2/H3K4me3 demethylase activity"/>
    <property type="evidence" value="ECO:0007669"/>
    <property type="project" value="UniProtKB-EC"/>
</dbReference>
<evidence type="ECO:0000256" key="10">
    <source>
        <dbReference type="ARBA" id="ARBA00023004"/>
    </source>
</evidence>
<name>A0AAD9L7S5_PAPLA</name>
<dbReference type="SMART" id="SM01014">
    <property type="entry name" value="ARID"/>
    <property type="match status" value="1"/>
</dbReference>
<evidence type="ECO:0000259" key="15">
    <source>
        <dbReference type="PROSITE" id="PS50016"/>
    </source>
</evidence>
<dbReference type="InterPro" id="IPR048615">
    <property type="entry name" value="KDM5_C-hel"/>
</dbReference>
<dbReference type="SUPFAM" id="SSF51197">
    <property type="entry name" value="Clavaminate synthase-like"/>
    <property type="match status" value="1"/>
</dbReference>
<dbReference type="InterPro" id="IPR013083">
    <property type="entry name" value="Znf_RING/FYVE/PHD"/>
</dbReference>
<keyword evidence="6" id="KW-0677">Repeat</keyword>
<evidence type="ECO:0000256" key="7">
    <source>
        <dbReference type="ARBA" id="ARBA00022771"/>
    </source>
</evidence>
<evidence type="ECO:0000256" key="3">
    <source>
        <dbReference type="ARBA" id="ARBA00006801"/>
    </source>
</evidence>
<proteinExistence type="inferred from homology"/>
<dbReference type="FunFam" id="2.60.120.650:FF:000035">
    <property type="entry name" value="PHD transcription factor Rum1"/>
    <property type="match status" value="1"/>
</dbReference>
<feature type="compositionally biased region" description="Low complexity" evidence="14">
    <location>
        <begin position="379"/>
        <end position="390"/>
    </location>
</feature>
<dbReference type="PROSITE" id="PS51183">
    <property type="entry name" value="JMJN"/>
    <property type="match status" value="1"/>
</dbReference>
<dbReference type="Proteomes" id="UP001182556">
    <property type="component" value="Unassembled WGS sequence"/>
</dbReference>
<feature type="compositionally biased region" description="Polar residues" evidence="14">
    <location>
        <begin position="1678"/>
        <end position="1690"/>
    </location>
</feature>
<dbReference type="SMART" id="SM00545">
    <property type="entry name" value="JmjN"/>
    <property type="match status" value="1"/>
</dbReference>
<keyword evidence="7 13" id="KW-0863">Zinc-finger</keyword>
<dbReference type="SUPFAM" id="SSF57903">
    <property type="entry name" value="FYVE/PHD zinc finger"/>
    <property type="match status" value="3"/>
</dbReference>
<dbReference type="Pfam" id="PF02375">
    <property type="entry name" value="JmjN"/>
    <property type="match status" value="1"/>
</dbReference>
<dbReference type="Pfam" id="PF01388">
    <property type="entry name" value="ARID"/>
    <property type="match status" value="1"/>
</dbReference>
<dbReference type="InterPro" id="IPR011011">
    <property type="entry name" value="Znf_FYVE_PHD"/>
</dbReference>
<evidence type="ECO:0000256" key="1">
    <source>
        <dbReference type="ARBA" id="ARBA00001954"/>
    </source>
</evidence>
<evidence type="ECO:0000259" key="16">
    <source>
        <dbReference type="PROSITE" id="PS51011"/>
    </source>
</evidence>
<evidence type="ECO:0000256" key="4">
    <source>
        <dbReference type="ARBA" id="ARBA00012902"/>
    </source>
</evidence>
<dbReference type="InterPro" id="IPR019787">
    <property type="entry name" value="Znf_PHD-finger"/>
</dbReference>
<dbReference type="CDD" id="cd15489">
    <property type="entry name" value="PHD_SF"/>
    <property type="match status" value="1"/>
</dbReference>
<dbReference type="InterPro" id="IPR013637">
    <property type="entry name" value="Lys_sp_deMease-like_dom"/>
</dbReference>
<keyword evidence="10" id="KW-0408">Iron</keyword>
<dbReference type="InterPro" id="IPR036431">
    <property type="entry name" value="ARID_dom_sf"/>
</dbReference>
<dbReference type="GO" id="GO:0008270">
    <property type="term" value="F:zinc ion binding"/>
    <property type="evidence" value="ECO:0007669"/>
    <property type="project" value="UniProtKB-KW"/>
</dbReference>
<accession>A0AAD9L7S5</accession>
<evidence type="ECO:0000256" key="8">
    <source>
        <dbReference type="ARBA" id="ARBA00022833"/>
    </source>
</evidence>
<evidence type="ECO:0000259" key="17">
    <source>
        <dbReference type="PROSITE" id="PS51183"/>
    </source>
</evidence>
<keyword evidence="20" id="KW-1185">Reference proteome</keyword>
<dbReference type="GO" id="GO:0000785">
    <property type="term" value="C:chromatin"/>
    <property type="evidence" value="ECO:0007669"/>
    <property type="project" value="TreeGrafter"/>
</dbReference>
<dbReference type="InterPro" id="IPR003347">
    <property type="entry name" value="JmjC_dom"/>
</dbReference>
<feature type="compositionally biased region" description="Polar residues" evidence="14">
    <location>
        <begin position="1596"/>
        <end position="1611"/>
    </location>
</feature>
<dbReference type="PANTHER" id="PTHR10694">
    <property type="entry name" value="LYSINE-SPECIFIC DEMETHYLASE"/>
    <property type="match status" value="1"/>
</dbReference>
<feature type="domain" description="JmjC" evidence="18">
    <location>
        <begin position="617"/>
        <end position="783"/>
    </location>
</feature>
<feature type="region of interest" description="Disordered" evidence="14">
    <location>
        <begin position="1575"/>
        <end position="1700"/>
    </location>
</feature>
<protein>
    <recommendedName>
        <fullName evidence="4">[histone H3]-trimethyl-L-lysine(4) demethylase</fullName>
        <ecNumber evidence="4">1.14.11.67</ecNumber>
    </recommendedName>
</protein>
<evidence type="ECO:0000256" key="5">
    <source>
        <dbReference type="ARBA" id="ARBA00022723"/>
    </source>
</evidence>
<dbReference type="SMART" id="SM00558">
    <property type="entry name" value="JmjC"/>
    <property type="match status" value="1"/>
</dbReference>
<dbReference type="InterPro" id="IPR003349">
    <property type="entry name" value="JmjN"/>
</dbReference>
<feature type="domain" description="PHD-type" evidence="15">
    <location>
        <begin position="1444"/>
        <end position="1496"/>
    </location>
</feature>
<dbReference type="Gene3D" id="2.60.120.650">
    <property type="entry name" value="Cupin"/>
    <property type="match status" value="1"/>
</dbReference>
<feature type="region of interest" description="Disordered" evidence="14">
    <location>
        <begin position="1743"/>
        <end position="1783"/>
    </location>
</feature>
<evidence type="ECO:0000256" key="13">
    <source>
        <dbReference type="PROSITE-ProRule" id="PRU00146"/>
    </source>
</evidence>
<evidence type="ECO:0000256" key="14">
    <source>
        <dbReference type="SAM" id="MobiDB-lite"/>
    </source>
</evidence>
<dbReference type="InterPro" id="IPR019786">
    <property type="entry name" value="Zinc_finger_PHD-type_CS"/>
</dbReference>
<feature type="compositionally biased region" description="Polar residues" evidence="14">
    <location>
        <begin position="1635"/>
        <end position="1648"/>
    </location>
</feature>
<dbReference type="GO" id="GO:0003677">
    <property type="term" value="F:DNA binding"/>
    <property type="evidence" value="ECO:0007669"/>
    <property type="project" value="InterPro"/>
</dbReference>
<dbReference type="EC" id="1.14.11.67" evidence="4"/>
<comment type="subcellular location">
    <subcellularLocation>
        <location evidence="2">Nucleus</location>
    </subcellularLocation>
</comment>
<reference evidence="19" key="1">
    <citation type="submission" date="2023-02" db="EMBL/GenBank/DDBJ databases">
        <title>Identification and recombinant expression of a fungal hydrolase from Papiliotrema laurentii that hydrolyzes apple cutin and clears colloidal polyester polyurethane.</title>
        <authorList>
            <consortium name="DOE Joint Genome Institute"/>
            <person name="Roman V.A."/>
            <person name="Bojanowski C."/>
            <person name="Crable B.R."/>
            <person name="Wagner D.N."/>
            <person name="Hung C.S."/>
            <person name="Nadeau L.J."/>
            <person name="Schratz L."/>
            <person name="Haridas S."/>
            <person name="Pangilinan J."/>
            <person name="Lipzen A."/>
            <person name="Na H."/>
            <person name="Yan M."/>
            <person name="Ng V."/>
            <person name="Grigoriev I.V."/>
            <person name="Spatafora J.W."/>
            <person name="Barlow D."/>
            <person name="Biffinger J."/>
            <person name="Kelley-Loughnane N."/>
            <person name="Varaljay V.A."/>
            <person name="Crookes-Goodson W.J."/>
        </authorList>
    </citation>
    <scope>NUCLEOTIDE SEQUENCE</scope>
    <source>
        <strain evidence="19">5307AH</strain>
    </source>
</reference>
<evidence type="ECO:0000256" key="2">
    <source>
        <dbReference type="ARBA" id="ARBA00004123"/>
    </source>
</evidence>
<sequence length="1783" mass="197474">MHHSTASAARPANPGEPGKPAPTAAASRPRRTPSKPQVPGDNGNDPDTPQRRRKLSSEHKKTKPKFTTSLSFPDPVQPPTPLPTDEGDAGRTQRRSKVEALTKIDRAGTPLTASSTGPAATSFIPAAQATPPTAISGPSVARNPLHRPPVVNPPFSLDSVRTSAPRHPPSRSGTRLFGLQECPVYYPTAEQWKDCMAYIDSIAPEAKAFGICKIVPPEGWRMPFVLDSDKFRFKTRLQRLNSLEAASRAKINFLEQLQMYYEQADSKLNIPIIDRRPVDLYQLRKAVNKIGGHDEVDRMKGWAVIAKTLGYDERYAHLIKASYARIILPFDTFASGGKSASGSPLTPMASTTASKPPGFANESPSSPTVKGQMSGTRQPPGFSNGPGPSSRAVSPSVKPVSLPAGPLRDLSPSDLPSRPNSAASSLTTIKIKVPGFSSRDGSESELSDEDPSPKKKAANAQSVPYQKGEVCEVCQSGDDGTKILLCDSCDKGFHTYCLNPPLSYVPANAEWYCGPCLFAQGDGYGFDEGEDHCLQSFYERDLGFSRYWWASHPIRSQPSDTTRKLGGSIVAEDDVEREFWRLTEDANDTVEIEYGADVHSTTHGSGSPSMETHPLNPYSRDGWNLNNMPILPESLLRYIRSDISGMTVPWIYVGMMMSAFCWHNEDHYTYSVNYMHWGATKTWYGIPGSDAEKFEEAMKSEAPELFEQQPSLLYQLVTMMNPGRVSEAGVKVVACDQRPNEFVITFPKAYHCGFNHGINFNEAVNFALPDWLADGREAVLKYKQHVKAPVFSHNELLINITLYSETIRTAIWLQDALKQMVDEETARRDRLRTSVALLTEQLVEEDGPEEQYQCCICKGFCYLSQVTCSCTALVACVDHADQLCKCDSTKRTLRKRYSEAQLEEILAAVQARASQPQQWRSRLENVLTVARPPLKSLRALLAEGEKIAHDMPEVHYLRAMVDRANAWIEKFTAIATRKSTGRKKRRQTGPEDEQDRNPEVLRSLMEEAEKLSFDAPEILQLRQMALAIETFQDEAQKILSHVDDDLDIEDCERALILGQSLNLDLPEIQEIQKIVNRLRWLRKVGWEVDDRTMEYKDTLALLEEANEYGISPEHPWVRELQERQDKGSAWNRLADEVLSAKRVTVSDLDRVIDSANLAPISQEKLLQVENVRKQILTWQSTAKAQLDGHGSANAAQRLCKAVKSATGPLRNVDIPEVDLLQKELDFHAKWTADVAQSVGIQPKQVTGFLNNLLLSMEQHLNPDDLRPSPNFTCFCRAPRSGVMVTCQACHADYHPKCVRVSPSNVDKPFKCAMCLNSSYDDRPSLNALSYMSVPEGYHFLIVPNEMTTLIRIVDIAVLFAQAVVPHIDPLGTAVPCRDFDLLAHWHRKLFNLPVTFDLENTAANSRVILEEWIWKRMTDAKKPVKAQMRQRKPKLILRQSKPGMFACICTTPPSDTLLTVECHKCQQSYHASCVRAPEECLGPDKVNWRCPCCTVRDARRYQQGNVPVRVQNSDRLGTDIYIDYRATISSFSTEILEYQLPPADCILLECIDFIKPIIPEGFKVPTVEEVRSTKFDEGIEDGDSRQTKKRKIESVVNGTTSIPNGSTSNGVANGMPNGHGASNSLAPAVQPPLPSTSTSAQGMSSASAHPSHVVRLSPVPRPQMPAVHPDQANVRLSPRQSLPNGVTSEPTVEMPRIPASLPSVLATPSVTSSMTDNMLSTPQTHQLVNHGKSPVRPADAWRIPASDAENIRPADSGGLERSNGTELAGRAEGQGQGPSAQAL</sequence>
<feature type="region of interest" description="Disordered" evidence="14">
    <location>
        <begin position="338"/>
        <end position="461"/>
    </location>
</feature>
<feature type="region of interest" description="Disordered" evidence="14">
    <location>
        <begin position="978"/>
        <end position="999"/>
    </location>
</feature>
<dbReference type="Gene3D" id="1.10.150.60">
    <property type="entry name" value="ARID DNA-binding domain"/>
    <property type="match status" value="1"/>
</dbReference>
<evidence type="ECO:0000259" key="18">
    <source>
        <dbReference type="PROSITE" id="PS51184"/>
    </source>
</evidence>
<evidence type="ECO:0000256" key="11">
    <source>
        <dbReference type="ARBA" id="ARBA00023242"/>
    </source>
</evidence>
<dbReference type="SMART" id="SM00249">
    <property type="entry name" value="PHD"/>
    <property type="match status" value="3"/>
</dbReference>
<feature type="domain" description="ARID" evidence="16">
    <location>
        <begin position="247"/>
        <end position="335"/>
    </location>
</feature>
<evidence type="ECO:0000256" key="9">
    <source>
        <dbReference type="ARBA" id="ARBA00023002"/>
    </source>
</evidence>
<dbReference type="CDD" id="cd15543">
    <property type="entry name" value="PHD_RSF1"/>
    <property type="match status" value="1"/>
</dbReference>
<dbReference type="InterPro" id="IPR004198">
    <property type="entry name" value="Znf_C5HC2"/>
</dbReference>
<feature type="compositionally biased region" description="Basic and acidic residues" evidence="14">
    <location>
        <begin position="1575"/>
        <end position="1586"/>
    </location>
</feature>
<dbReference type="GO" id="GO:0006355">
    <property type="term" value="P:regulation of DNA-templated transcription"/>
    <property type="evidence" value="ECO:0007669"/>
    <property type="project" value="TreeGrafter"/>
</dbReference>
<dbReference type="Pfam" id="PF00628">
    <property type="entry name" value="PHD"/>
    <property type="match status" value="1"/>
</dbReference>
<feature type="domain" description="PHD-type" evidence="15">
    <location>
        <begin position="468"/>
        <end position="519"/>
    </location>
</feature>
<comment type="catalytic activity">
    <reaction evidence="12">
        <text>N(6),N(6),N(6)-trimethyl-L-lysyl(4)-[histone H3] + 3 2-oxoglutarate + 3 O2 = L-lysyl(4)-[histone H3] + 3 formaldehyde + 3 succinate + 3 CO2</text>
        <dbReference type="Rhea" id="RHEA:60208"/>
        <dbReference type="Rhea" id="RHEA-COMP:15537"/>
        <dbReference type="Rhea" id="RHEA-COMP:15547"/>
        <dbReference type="ChEBI" id="CHEBI:15379"/>
        <dbReference type="ChEBI" id="CHEBI:16526"/>
        <dbReference type="ChEBI" id="CHEBI:16810"/>
        <dbReference type="ChEBI" id="CHEBI:16842"/>
        <dbReference type="ChEBI" id="CHEBI:29969"/>
        <dbReference type="ChEBI" id="CHEBI:30031"/>
        <dbReference type="ChEBI" id="CHEBI:61961"/>
        <dbReference type="EC" id="1.14.11.67"/>
    </reaction>
</comment>
<keyword evidence="9" id="KW-0560">Oxidoreductase</keyword>
<organism evidence="19 20">
    <name type="scientific">Papiliotrema laurentii</name>
    <name type="common">Cryptococcus laurentii</name>
    <dbReference type="NCBI Taxonomy" id="5418"/>
    <lineage>
        <taxon>Eukaryota</taxon>
        <taxon>Fungi</taxon>
        <taxon>Dikarya</taxon>
        <taxon>Basidiomycota</taxon>
        <taxon>Agaricomycotina</taxon>
        <taxon>Tremellomycetes</taxon>
        <taxon>Tremellales</taxon>
        <taxon>Rhynchogastremaceae</taxon>
        <taxon>Papiliotrema</taxon>
    </lineage>
</organism>
<evidence type="ECO:0000313" key="20">
    <source>
        <dbReference type="Proteomes" id="UP001182556"/>
    </source>
</evidence>
<evidence type="ECO:0000256" key="6">
    <source>
        <dbReference type="ARBA" id="ARBA00022737"/>
    </source>
</evidence>
<dbReference type="PROSITE" id="PS50016">
    <property type="entry name" value="ZF_PHD_2"/>
    <property type="match status" value="2"/>
</dbReference>
<dbReference type="Pfam" id="PF21323">
    <property type="entry name" value="KDM5_C-hel"/>
    <property type="match status" value="1"/>
</dbReference>
<dbReference type="PANTHER" id="PTHR10694:SF33">
    <property type="entry name" value="LYSINE-SPECIFIC DEMETHYLASE 5"/>
    <property type="match status" value="1"/>
</dbReference>
<comment type="caution">
    <text evidence="19">The sequence shown here is derived from an EMBL/GenBank/DDBJ whole genome shotgun (WGS) entry which is preliminary data.</text>
</comment>
<dbReference type="InterPro" id="IPR001965">
    <property type="entry name" value="Znf_PHD"/>
</dbReference>
<dbReference type="InterPro" id="IPR001606">
    <property type="entry name" value="ARID_dom"/>
</dbReference>
<dbReference type="Pfam" id="PF08429">
    <property type="entry name" value="PLU-1"/>
    <property type="match status" value="1"/>
</dbReference>
<dbReference type="Pfam" id="PF02373">
    <property type="entry name" value="JmjC"/>
    <property type="match status" value="1"/>
</dbReference>
<feature type="compositionally biased region" description="Polar residues" evidence="14">
    <location>
        <begin position="338"/>
        <end position="354"/>
    </location>
</feature>
<keyword evidence="8" id="KW-0862">Zinc</keyword>
<evidence type="ECO:0000313" key="19">
    <source>
        <dbReference type="EMBL" id="KAK1926451.1"/>
    </source>
</evidence>